<evidence type="ECO:0000256" key="1">
    <source>
        <dbReference type="SAM" id="SignalP"/>
    </source>
</evidence>
<gene>
    <name evidence="2" type="ORF">LPLAT_LOCUS6444</name>
</gene>
<dbReference type="AlphaFoldDB" id="A0AAV2NJT8"/>
<evidence type="ECO:0000313" key="2">
    <source>
        <dbReference type="EMBL" id="CAL1680428.1"/>
    </source>
</evidence>
<dbReference type="EMBL" id="OZ034825">
    <property type="protein sequence ID" value="CAL1680428.1"/>
    <property type="molecule type" value="Genomic_DNA"/>
</dbReference>
<evidence type="ECO:0000313" key="3">
    <source>
        <dbReference type="Proteomes" id="UP001497644"/>
    </source>
</evidence>
<accession>A0AAV2NJT8</accession>
<reference evidence="2" key="1">
    <citation type="submission" date="2024-04" db="EMBL/GenBank/DDBJ databases">
        <authorList>
            <consortium name="Molecular Ecology Group"/>
        </authorList>
    </citation>
    <scope>NUCLEOTIDE SEQUENCE</scope>
</reference>
<dbReference type="Proteomes" id="UP001497644">
    <property type="component" value="Chromosome 2"/>
</dbReference>
<feature type="signal peptide" evidence="1">
    <location>
        <begin position="1"/>
        <end position="16"/>
    </location>
</feature>
<organism evidence="2 3">
    <name type="scientific">Lasius platythorax</name>
    <dbReference type="NCBI Taxonomy" id="488582"/>
    <lineage>
        <taxon>Eukaryota</taxon>
        <taxon>Metazoa</taxon>
        <taxon>Ecdysozoa</taxon>
        <taxon>Arthropoda</taxon>
        <taxon>Hexapoda</taxon>
        <taxon>Insecta</taxon>
        <taxon>Pterygota</taxon>
        <taxon>Neoptera</taxon>
        <taxon>Endopterygota</taxon>
        <taxon>Hymenoptera</taxon>
        <taxon>Apocrita</taxon>
        <taxon>Aculeata</taxon>
        <taxon>Formicoidea</taxon>
        <taxon>Formicidae</taxon>
        <taxon>Formicinae</taxon>
        <taxon>Lasius</taxon>
        <taxon>Lasius</taxon>
    </lineage>
</organism>
<feature type="chain" id="PRO_5043337624" evidence="1">
    <location>
        <begin position="17"/>
        <end position="151"/>
    </location>
</feature>
<protein>
    <submittedName>
        <fullName evidence="2">Uncharacterized protein</fullName>
    </submittedName>
</protein>
<keyword evidence="3" id="KW-1185">Reference proteome</keyword>
<sequence>MFAPIFALFLSSIVLATDRSLNRSDLKCAGHAFHNVSLSAYYPVFWTNDKRNHLDDRGKMLNTLQDYLDGRTHYVTVAGNLRSGIPYGTKICIEELNERFGKQIPLQIRDQVDYGNERDDVASYFSRLEICVRTEEDTYDTYVNDLVTVYV</sequence>
<proteinExistence type="predicted"/>
<name>A0AAV2NJT8_9HYME</name>
<keyword evidence="1" id="KW-0732">Signal</keyword>